<keyword evidence="2" id="KW-0732">Signal</keyword>
<feature type="chain" id="PRO_5047045894" description="PepSY domain-containing protein" evidence="2">
    <location>
        <begin position="31"/>
        <end position="207"/>
    </location>
</feature>
<evidence type="ECO:0000259" key="3">
    <source>
        <dbReference type="Pfam" id="PF03413"/>
    </source>
</evidence>
<dbReference type="RefSeq" id="WP_343957546.1">
    <property type="nucleotide sequence ID" value="NZ_BAAAMN010000029.1"/>
</dbReference>
<dbReference type="PROSITE" id="PS51257">
    <property type="entry name" value="PROKAR_LIPOPROTEIN"/>
    <property type="match status" value="1"/>
</dbReference>
<evidence type="ECO:0000256" key="2">
    <source>
        <dbReference type="SAM" id="SignalP"/>
    </source>
</evidence>
<feature type="signal peptide" evidence="2">
    <location>
        <begin position="1"/>
        <end position="30"/>
    </location>
</feature>
<evidence type="ECO:0000313" key="5">
    <source>
        <dbReference type="Proteomes" id="UP001501461"/>
    </source>
</evidence>
<feature type="region of interest" description="Disordered" evidence="1">
    <location>
        <begin position="30"/>
        <end position="87"/>
    </location>
</feature>
<proteinExistence type="predicted"/>
<reference evidence="4 5" key="1">
    <citation type="journal article" date="2019" name="Int. J. Syst. Evol. Microbiol.">
        <title>The Global Catalogue of Microorganisms (GCM) 10K type strain sequencing project: providing services to taxonomists for standard genome sequencing and annotation.</title>
        <authorList>
            <consortium name="The Broad Institute Genomics Platform"/>
            <consortium name="The Broad Institute Genome Sequencing Center for Infectious Disease"/>
            <person name="Wu L."/>
            <person name="Ma J."/>
        </authorList>
    </citation>
    <scope>NUCLEOTIDE SEQUENCE [LARGE SCALE GENOMIC DNA]</scope>
    <source>
        <strain evidence="4 5">JCM 13595</strain>
    </source>
</reference>
<organism evidence="4 5">
    <name type="scientific">Yaniella flava</name>
    <dbReference type="NCBI Taxonomy" id="287930"/>
    <lineage>
        <taxon>Bacteria</taxon>
        <taxon>Bacillati</taxon>
        <taxon>Actinomycetota</taxon>
        <taxon>Actinomycetes</taxon>
        <taxon>Micrococcales</taxon>
        <taxon>Micrococcaceae</taxon>
        <taxon>Yaniella</taxon>
    </lineage>
</organism>
<dbReference type="Gene3D" id="3.10.450.40">
    <property type="match status" value="2"/>
</dbReference>
<sequence>MFKNSETRQSKLYAGLAGVAALALFTACTAEDSPQEEPADQQVESQQESASEGEAAETDDTATEESDETADTTDGSDEAAGSNDEVYSIIEAVEAEYSGGIIVDIDLEDNGSIYEVEVVVDNEVYELDVSSDGSINVDDRDNDEDEDIREAQDANVTVTEALDDAFSQYSDASFDQIQLEEDDGQLYWEIDLDDANGSEIELEVSAS</sequence>
<protein>
    <recommendedName>
        <fullName evidence="3">PepSY domain-containing protein</fullName>
    </recommendedName>
</protein>
<comment type="caution">
    <text evidence="4">The sequence shown here is derived from an EMBL/GenBank/DDBJ whole genome shotgun (WGS) entry which is preliminary data.</text>
</comment>
<accession>A0ABN2UG80</accession>
<dbReference type="EMBL" id="BAAAMN010000029">
    <property type="protein sequence ID" value="GAA2036939.1"/>
    <property type="molecule type" value="Genomic_DNA"/>
</dbReference>
<keyword evidence="5" id="KW-1185">Reference proteome</keyword>
<evidence type="ECO:0000256" key="1">
    <source>
        <dbReference type="SAM" id="MobiDB-lite"/>
    </source>
</evidence>
<name>A0ABN2UG80_9MICC</name>
<gene>
    <name evidence="4" type="ORF">GCM10009720_16910</name>
</gene>
<dbReference type="Proteomes" id="UP001501461">
    <property type="component" value="Unassembled WGS sequence"/>
</dbReference>
<dbReference type="Pfam" id="PF03413">
    <property type="entry name" value="PepSY"/>
    <property type="match status" value="1"/>
</dbReference>
<feature type="domain" description="PepSY" evidence="3">
    <location>
        <begin position="156"/>
        <end position="206"/>
    </location>
</feature>
<dbReference type="InterPro" id="IPR025711">
    <property type="entry name" value="PepSY"/>
</dbReference>
<evidence type="ECO:0000313" key="4">
    <source>
        <dbReference type="EMBL" id="GAA2036939.1"/>
    </source>
</evidence>
<feature type="compositionally biased region" description="Acidic residues" evidence="1">
    <location>
        <begin position="54"/>
        <end position="77"/>
    </location>
</feature>